<dbReference type="PANTHER" id="PTHR43575:SF1">
    <property type="entry name" value="PROTEIN ABCI7, CHLOROPLASTIC"/>
    <property type="match status" value="1"/>
</dbReference>
<dbReference type="InterPro" id="IPR000825">
    <property type="entry name" value="SUF_FeS_clus_asmbl_SufBD_core"/>
</dbReference>
<comment type="caution">
    <text evidence="2">The sequence shown here is derived from an EMBL/GenBank/DDBJ whole genome shotgun (WGS) entry which is preliminary data.</text>
</comment>
<evidence type="ECO:0000313" key="2">
    <source>
        <dbReference type="EMBL" id="OGG04011.1"/>
    </source>
</evidence>
<evidence type="ECO:0000259" key="1">
    <source>
        <dbReference type="Pfam" id="PF01458"/>
    </source>
</evidence>
<sequence>MAEKTDNIILIDKLSKNQKFDVHDRENKIFIIFLTGKKDHQGQVSIIIKGKSAKVQILGLIIGSKNQKLNLFTLQDHQQKESISDLLIKSVLFDNAKFYYEGLIKIAPLAQKSNAYQKNQNLLMSANAWADSRPKLEILANDVRCTHGATVGKIDPEILYYLKTRGLSDKSASMLVIDGFFRVVLDRIPDKQLAEKLQQKLNQKIRMLL</sequence>
<proteinExistence type="predicted"/>
<dbReference type="InterPro" id="IPR037284">
    <property type="entry name" value="SUF_FeS_clus_asmbl_SufBD_sf"/>
</dbReference>
<dbReference type="EMBL" id="MFJA01000009">
    <property type="protein sequence ID" value="OGG04011.1"/>
    <property type="molecule type" value="Genomic_DNA"/>
</dbReference>
<evidence type="ECO:0000313" key="3">
    <source>
        <dbReference type="Proteomes" id="UP000176665"/>
    </source>
</evidence>
<dbReference type="SUPFAM" id="SSF101960">
    <property type="entry name" value="Stabilizer of iron transporter SufD"/>
    <property type="match status" value="1"/>
</dbReference>
<dbReference type="AlphaFoldDB" id="A0A1F5YUW0"/>
<organism evidence="2 3">
    <name type="scientific">Candidatus Gottesmanbacteria bacterium RBG_16_37_8</name>
    <dbReference type="NCBI Taxonomy" id="1798371"/>
    <lineage>
        <taxon>Bacteria</taxon>
        <taxon>Candidatus Gottesmaniibacteriota</taxon>
    </lineage>
</organism>
<feature type="domain" description="SUF system FeS cluster assembly SufBD core" evidence="1">
    <location>
        <begin position="31"/>
        <end position="180"/>
    </location>
</feature>
<name>A0A1F5YUW0_9BACT</name>
<dbReference type="STRING" id="1798371.A2W14_00760"/>
<dbReference type="PANTHER" id="PTHR43575">
    <property type="entry name" value="PROTEIN ABCI7, CHLOROPLASTIC"/>
    <property type="match status" value="1"/>
</dbReference>
<accession>A0A1F5YUW0</accession>
<dbReference type="InterPro" id="IPR055346">
    <property type="entry name" value="Fe-S_cluster_assembly_SufBD"/>
</dbReference>
<reference evidence="2 3" key="1">
    <citation type="journal article" date="2016" name="Nat. Commun.">
        <title>Thousands of microbial genomes shed light on interconnected biogeochemical processes in an aquifer system.</title>
        <authorList>
            <person name="Anantharaman K."/>
            <person name="Brown C.T."/>
            <person name="Hug L.A."/>
            <person name="Sharon I."/>
            <person name="Castelle C.J."/>
            <person name="Probst A.J."/>
            <person name="Thomas B.C."/>
            <person name="Singh A."/>
            <person name="Wilkins M.J."/>
            <person name="Karaoz U."/>
            <person name="Brodie E.L."/>
            <person name="Williams K.H."/>
            <person name="Hubbard S.S."/>
            <person name="Banfield J.F."/>
        </authorList>
    </citation>
    <scope>NUCLEOTIDE SEQUENCE [LARGE SCALE GENOMIC DNA]</scope>
</reference>
<gene>
    <name evidence="2" type="ORF">A2W14_00760</name>
</gene>
<dbReference type="GO" id="GO:0016226">
    <property type="term" value="P:iron-sulfur cluster assembly"/>
    <property type="evidence" value="ECO:0007669"/>
    <property type="project" value="InterPro"/>
</dbReference>
<protein>
    <recommendedName>
        <fullName evidence="1">SUF system FeS cluster assembly SufBD core domain-containing protein</fullName>
    </recommendedName>
</protein>
<dbReference type="Pfam" id="PF01458">
    <property type="entry name" value="SUFBD_core"/>
    <property type="match status" value="1"/>
</dbReference>
<dbReference type="Proteomes" id="UP000176665">
    <property type="component" value="Unassembled WGS sequence"/>
</dbReference>